<dbReference type="GO" id="GO:0032040">
    <property type="term" value="C:small-subunit processome"/>
    <property type="evidence" value="ECO:0007669"/>
    <property type="project" value="EnsemblFungi"/>
</dbReference>
<dbReference type="eggNOG" id="KOG2154">
    <property type="taxonomic scope" value="Eukaryota"/>
</dbReference>
<dbReference type="OMA" id="KHPTCMI"/>
<dbReference type="GO" id="GO:0000447">
    <property type="term" value="P:endonucleolytic cleavage in ITS1 to separate SSU-rRNA from 5.8S rRNA and LSU-rRNA from tricistronic rRNA transcript (SSU-rRNA, 5.8S rRNA, LSU-rRNA)"/>
    <property type="evidence" value="ECO:0007669"/>
    <property type="project" value="EnsemblFungi"/>
</dbReference>
<dbReference type="PANTHER" id="PTHR12455:SF0">
    <property type="entry name" value="NUCLEOLAR COMPLEX PROTEIN 4 HOMOLOG"/>
    <property type="match status" value="1"/>
</dbReference>
<dbReference type="GO" id="GO:0000480">
    <property type="term" value="P:endonucleolytic cleavage in 5'-ETS of tricistronic rRNA transcript (SSU-rRNA, 5.8S rRNA, LSU-rRNA)"/>
    <property type="evidence" value="ECO:0007669"/>
    <property type="project" value="EnsemblFungi"/>
</dbReference>
<comment type="similarity">
    <text evidence="1">Belongs to the CBF/MAK21 family.</text>
</comment>
<reference evidence="4 5" key="1">
    <citation type="journal article" date="2009" name="Nature">
        <title>Evolution of pathogenicity and sexual reproduction in eight Candida genomes.</title>
        <authorList>
            <person name="Butler G."/>
            <person name="Rasmussen M.D."/>
            <person name="Lin M.F."/>
            <person name="Santos M.A."/>
            <person name="Sakthikumar S."/>
            <person name="Munro C.A."/>
            <person name="Rheinbay E."/>
            <person name="Grabherr M."/>
            <person name="Forche A."/>
            <person name="Reedy J.L."/>
            <person name="Agrafioti I."/>
            <person name="Arnaud M.B."/>
            <person name="Bates S."/>
            <person name="Brown A.J."/>
            <person name="Brunke S."/>
            <person name="Costanzo M.C."/>
            <person name="Fitzpatrick D.A."/>
            <person name="de Groot P.W."/>
            <person name="Harris D."/>
            <person name="Hoyer L.L."/>
            <person name="Hube B."/>
            <person name="Klis F.M."/>
            <person name="Kodira C."/>
            <person name="Lennard N."/>
            <person name="Logue M.E."/>
            <person name="Martin R."/>
            <person name="Neiman A.M."/>
            <person name="Nikolaou E."/>
            <person name="Quail M.A."/>
            <person name="Quinn J."/>
            <person name="Santos M.C."/>
            <person name="Schmitzberger F.F."/>
            <person name="Sherlock G."/>
            <person name="Shah P."/>
            <person name="Silverstein K.A."/>
            <person name="Skrzypek M.S."/>
            <person name="Soll D."/>
            <person name="Staggs R."/>
            <person name="Stansfield I."/>
            <person name="Stumpf M.P."/>
            <person name="Sudbery P.E."/>
            <person name="Srikantha T."/>
            <person name="Zeng Q."/>
            <person name="Berman J."/>
            <person name="Berriman M."/>
            <person name="Heitman J."/>
            <person name="Gow N.A."/>
            <person name="Lorenz M.C."/>
            <person name="Birren B.W."/>
            <person name="Kellis M."/>
            <person name="Cuomo C.A."/>
        </authorList>
    </citation>
    <scope>NUCLEOTIDE SEQUENCE [LARGE SCALE GENOMIC DNA]</scope>
    <source>
        <strain evidence="5">ATCC 11503 / BCRC 21390 / CBS 2605 / JCM 1781 / NBRC 1676 / NRRL YB-4239</strain>
    </source>
</reference>
<dbReference type="FunCoup" id="A5DWW5">
    <property type="interactions" value="623"/>
</dbReference>
<evidence type="ECO:0000256" key="1">
    <source>
        <dbReference type="ARBA" id="ARBA00007797"/>
    </source>
</evidence>
<dbReference type="HOGENOM" id="CLU_015945_1_0_1"/>
<dbReference type="EMBL" id="CH981525">
    <property type="protein sequence ID" value="EDK43673.1"/>
    <property type="molecule type" value="Genomic_DNA"/>
</dbReference>
<feature type="transmembrane region" description="Helical" evidence="2">
    <location>
        <begin position="414"/>
        <end position="434"/>
    </location>
</feature>
<evidence type="ECO:0000313" key="4">
    <source>
        <dbReference type="EMBL" id="EDK43673.1"/>
    </source>
</evidence>
<evidence type="ECO:0000313" key="5">
    <source>
        <dbReference type="Proteomes" id="UP000001996"/>
    </source>
</evidence>
<dbReference type="STRING" id="379508.A5DWW5"/>
<dbReference type="PANTHER" id="PTHR12455">
    <property type="entry name" value="NUCLEOLAR COMPLEX PROTEIN 4"/>
    <property type="match status" value="1"/>
</dbReference>
<keyword evidence="2" id="KW-1133">Transmembrane helix</keyword>
<evidence type="ECO:0000256" key="2">
    <source>
        <dbReference type="SAM" id="Phobius"/>
    </source>
</evidence>
<accession>A5DWW5</accession>
<gene>
    <name evidence="4" type="ORF">LELG_01852</name>
</gene>
<dbReference type="OrthoDB" id="10263185at2759"/>
<dbReference type="Pfam" id="PF03914">
    <property type="entry name" value="CBF"/>
    <property type="match status" value="1"/>
</dbReference>
<dbReference type="VEuPathDB" id="FungiDB:LELG_01852"/>
<sequence length="563" mass="65248">MPPKRSKTGTSVLKTNKKAKTIAEEGEQLKESLVLSISSIHNLSQEITSESKYNNFVLLLEQLQQVGTQLLLKPTENLESESLGRQVALVLYKCFQTLAKEGRLTIRKNQDQKEKLVTKWLLDKLQSFKSNIVQILTYNYQHELSLQLDLLEIYLNLLKMENLHIFVDKQFPVDSFTGLITALFENQNGKILPDGLSDNYLILEFADTMAKYWDLQYYFFHALSGFLETQKLSKTKMELQVFVSKFLTIIKDGLLFNEKGTELENQPTWIPKDNLPSVVYKHNQFKSLFQKCILTIFSYPLLPSQYKATLLILHKRIIPYMAKPQSLMDFLTDSYDIQDDLIVPILALNSLYELIKTYNIEYPDFYTKLYSLLKPELLYTRYRSRFFRLCDLFLSSTHLSASLVASFIKKLARLSLTASAPGVVIVIPFIYNLLKRHPTCMVMLHNTTTNDDKDGYKDPFDALEANPLATNAINSSLWEMETLMSHYHPNIATLAKIFGEPFRKPSYNMEDFLDWNYQSLLETEKSRKYKNQATALEYEEFDNVLSNNDIDGQKRVLLEGWTI</sequence>
<keyword evidence="2" id="KW-0472">Membrane</keyword>
<proteinExistence type="inferred from homology"/>
<evidence type="ECO:0000259" key="3">
    <source>
        <dbReference type="Pfam" id="PF03914"/>
    </source>
</evidence>
<dbReference type="Proteomes" id="UP000001996">
    <property type="component" value="Unassembled WGS sequence"/>
</dbReference>
<keyword evidence="2" id="KW-0812">Transmembrane</keyword>
<keyword evidence="5" id="KW-1185">Reference proteome</keyword>
<dbReference type="AlphaFoldDB" id="A5DWW5"/>
<dbReference type="KEGG" id="lel:PVL30_001824"/>
<organism evidence="4 5">
    <name type="scientific">Lodderomyces elongisporus (strain ATCC 11503 / CBS 2605 / JCM 1781 / NBRC 1676 / NRRL YB-4239)</name>
    <name type="common">Yeast</name>
    <name type="synonym">Saccharomyces elongisporus</name>
    <dbReference type="NCBI Taxonomy" id="379508"/>
    <lineage>
        <taxon>Eukaryota</taxon>
        <taxon>Fungi</taxon>
        <taxon>Dikarya</taxon>
        <taxon>Ascomycota</taxon>
        <taxon>Saccharomycotina</taxon>
        <taxon>Pichiomycetes</taxon>
        <taxon>Debaryomycetaceae</taxon>
        <taxon>Candida/Lodderomyces clade</taxon>
        <taxon>Lodderomyces</taxon>
    </lineage>
</organism>
<dbReference type="InterPro" id="IPR005612">
    <property type="entry name" value="CCAAT-binding_factor"/>
</dbReference>
<dbReference type="GO" id="GO:0000472">
    <property type="term" value="P:endonucleolytic cleavage to generate mature 5'-end of SSU-rRNA from (SSU-rRNA, 5.8S rRNA, LSU-rRNA)"/>
    <property type="evidence" value="ECO:0007669"/>
    <property type="project" value="EnsemblFungi"/>
</dbReference>
<dbReference type="GO" id="GO:0030692">
    <property type="term" value="C:Noc4p-Nop14p complex"/>
    <property type="evidence" value="ECO:0007669"/>
    <property type="project" value="EnsemblFungi"/>
</dbReference>
<dbReference type="InterPro" id="IPR027193">
    <property type="entry name" value="Noc4"/>
</dbReference>
<protein>
    <recommendedName>
        <fullName evidence="3">CCAAT-binding factor domain-containing protein</fullName>
    </recommendedName>
</protein>
<name>A5DWW5_LODEL</name>
<feature type="domain" description="CCAAT-binding factor" evidence="3">
    <location>
        <begin position="345"/>
        <end position="495"/>
    </location>
</feature>
<dbReference type="InParanoid" id="A5DWW5"/>
<dbReference type="GO" id="GO:0005829">
    <property type="term" value="C:cytosol"/>
    <property type="evidence" value="ECO:0007669"/>
    <property type="project" value="EnsemblFungi"/>
</dbReference>
<dbReference type="GeneID" id="5234058"/>